<sequence>MLPLHIYHQPPGPIQLKPTKNVLIAFGGACIGTDGVVSLECETNKRKAMQDFHVSSQVEKSILDGNACVDRSKHRDWTNVYLQRSKEAFLEKYAEAFTRVENTVHKHGWESAVVICQREIPHSCAIQTPKGMMQKEQATSEKDPPKPVHLCPPG</sequence>
<protein>
    <submittedName>
        <fullName evidence="2">Uncharacterized protein</fullName>
    </submittedName>
</protein>
<accession>A0ABV0RPL2</accession>
<dbReference type="Proteomes" id="UP001434883">
    <property type="component" value="Unassembled WGS sequence"/>
</dbReference>
<proteinExistence type="predicted"/>
<evidence type="ECO:0000256" key="1">
    <source>
        <dbReference type="SAM" id="MobiDB-lite"/>
    </source>
</evidence>
<name>A0ABV0RPL2_9TELE</name>
<dbReference type="EMBL" id="JAHRIN010052465">
    <property type="protein sequence ID" value="MEQ2210137.1"/>
    <property type="molecule type" value="Genomic_DNA"/>
</dbReference>
<keyword evidence="3" id="KW-1185">Reference proteome</keyword>
<comment type="caution">
    <text evidence="2">The sequence shown here is derived from an EMBL/GenBank/DDBJ whole genome shotgun (WGS) entry which is preliminary data.</text>
</comment>
<feature type="region of interest" description="Disordered" evidence="1">
    <location>
        <begin position="130"/>
        <end position="154"/>
    </location>
</feature>
<evidence type="ECO:0000313" key="2">
    <source>
        <dbReference type="EMBL" id="MEQ2210137.1"/>
    </source>
</evidence>
<gene>
    <name evidence="2" type="ORF">XENOCAPTIV_008873</name>
</gene>
<reference evidence="2 3" key="1">
    <citation type="submission" date="2021-06" db="EMBL/GenBank/DDBJ databases">
        <authorList>
            <person name="Palmer J.M."/>
        </authorList>
    </citation>
    <scope>NUCLEOTIDE SEQUENCE [LARGE SCALE GENOMIC DNA]</scope>
    <source>
        <strain evidence="2 3">XC_2019</strain>
        <tissue evidence="2">Muscle</tissue>
    </source>
</reference>
<organism evidence="2 3">
    <name type="scientific">Xenoophorus captivus</name>
    <dbReference type="NCBI Taxonomy" id="1517983"/>
    <lineage>
        <taxon>Eukaryota</taxon>
        <taxon>Metazoa</taxon>
        <taxon>Chordata</taxon>
        <taxon>Craniata</taxon>
        <taxon>Vertebrata</taxon>
        <taxon>Euteleostomi</taxon>
        <taxon>Actinopterygii</taxon>
        <taxon>Neopterygii</taxon>
        <taxon>Teleostei</taxon>
        <taxon>Neoteleostei</taxon>
        <taxon>Acanthomorphata</taxon>
        <taxon>Ovalentaria</taxon>
        <taxon>Atherinomorphae</taxon>
        <taxon>Cyprinodontiformes</taxon>
        <taxon>Goodeidae</taxon>
        <taxon>Xenoophorus</taxon>
    </lineage>
</organism>
<evidence type="ECO:0000313" key="3">
    <source>
        <dbReference type="Proteomes" id="UP001434883"/>
    </source>
</evidence>